<accession>A0AAP0JS25</accession>
<comment type="caution">
    <text evidence="1">The sequence shown here is derived from an EMBL/GenBank/DDBJ whole genome shotgun (WGS) entry which is preliminary data.</text>
</comment>
<proteinExistence type="predicted"/>
<name>A0AAP0JS25_9MAGN</name>
<dbReference type="Proteomes" id="UP001417504">
    <property type="component" value="Unassembled WGS sequence"/>
</dbReference>
<evidence type="ECO:0000313" key="1">
    <source>
        <dbReference type="EMBL" id="KAK9137927.1"/>
    </source>
</evidence>
<gene>
    <name evidence="1" type="ORF">Sjap_008521</name>
</gene>
<organism evidence="1 2">
    <name type="scientific">Stephania japonica</name>
    <dbReference type="NCBI Taxonomy" id="461633"/>
    <lineage>
        <taxon>Eukaryota</taxon>
        <taxon>Viridiplantae</taxon>
        <taxon>Streptophyta</taxon>
        <taxon>Embryophyta</taxon>
        <taxon>Tracheophyta</taxon>
        <taxon>Spermatophyta</taxon>
        <taxon>Magnoliopsida</taxon>
        <taxon>Ranunculales</taxon>
        <taxon>Menispermaceae</taxon>
        <taxon>Menispermoideae</taxon>
        <taxon>Cissampelideae</taxon>
        <taxon>Stephania</taxon>
    </lineage>
</organism>
<keyword evidence="2" id="KW-1185">Reference proteome</keyword>
<reference evidence="1 2" key="1">
    <citation type="submission" date="2024-01" db="EMBL/GenBank/DDBJ databases">
        <title>Genome assemblies of Stephania.</title>
        <authorList>
            <person name="Yang L."/>
        </authorList>
    </citation>
    <scope>NUCLEOTIDE SEQUENCE [LARGE SCALE GENOMIC DNA]</scope>
    <source>
        <strain evidence="1">QJT</strain>
        <tissue evidence="1">Leaf</tissue>
    </source>
</reference>
<dbReference type="AlphaFoldDB" id="A0AAP0JS25"/>
<dbReference type="EMBL" id="JBBNAE010000003">
    <property type="protein sequence ID" value="KAK9137927.1"/>
    <property type="molecule type" value="Genomic_DNA"/>
</dbReference>
<sequence length="62" mass="7143">MKQSQYLVHMNNERKKSVGEAEDIKYHSIMSLSILKHLDHKSSGKMNKFTNYLSPAFTCIPS</sequence>
<evidence type="ECO:0000313" key="2">
    <source>
        <dbReference type="Proteomes" id="UP001417504"/>
    </source>
</evidence>
<protein>
    <submittedName>
        <fullName evidence="1">Uncharacterized protein</fullName>
    </submittedName>
</protein>